<dbReference type="PANTHER" id="PTHR42954:SF2">
    <property type="entry name" value="FE(2+) TRANSPORT PROTEIN A"/>
    <property type="match status" value="1"/>
</dbReference>
<dbReference type="SMART" id="SM00899">
    <property type="entry name" value="FeoA"/>
    <property type="match status" value="1"/>
</dbReference>
<dbReference type="InterPro" id="IPR007167">
    <property type="entry name" value="Fe-transptr_FeoA-like"/>
</dbReference>
<dbReference type="Gene3D" id="2.30.30.90">
    <property type="match status" value="1"/>
</dbReference>
<accession>A0A1W1BV64</accession>
<evidence type="ECO:0000259" key="2">
    <source>
        <dbReference type="SMART" id="SM00899"/>
    </source>
</evidence>
<proteinExistence type="predicted"/>
<gene>
    <name evidence="3" type="ORF">MNB_SV-6-748</name>
</gene>
<name>A0A1W1BV64_9ZZZZ</name>
<evidence type="ECO:0000256" key="1">
    <source>
        <dbReference type="ARBA" id="ARBA00023004"/>
    </source>
</evidence>
<dbReference type="PANTHER" id="PTHR42954">
    <property type="entry name" value="FE(2+) TRANSPORT PROTEIN A"/>
    <property type="match status" value="1"/>
</dbReference>
<dbReference type="InterPro" id="IPR008988">
    <property type="entry name" value="Transcriptional_repressor_C"/>
</dbReference>
<dbReference type="EMBL" id="FPHC01000043">
    <property type="protein sequence ID" value="SFV57403.1"/>
    <property type="molecule type" value="Genomic_DNA"/>
</dbReference>
<sequence>MKELRRGDRAEIIGIDADKSLRDRFASFGIIRGEELMVKECSIAKQTINISIGHTSIALRAEEAEKIEVKKIDK</sequence>
<organism evidence="3">
    <name type="scientific">hydrothermal vent metagenome</name>
    <dbReference type="NCBI Taxonomy" id="652676"/>
    <lineage>
        <taxon>unclassified sequences</taxon>
        <taxon>metagenomes</taxon>
        <taxon>ecological metagenomes</taxon>
    </lineage>
</organism>
<dbReference type="InterPro" id="IPR038157">
    <property type="entry name" value="FeoA_core_dom"/>
</dbReference>
<dbReference type="InterPro" id="IPR052713">
    <property type="entry name" value="FeoA"/>
</dbReference>
<dbReference type="SUPFAM" id="SSF50037">
    <property type="entry name" value="C-terminal domain of transcriptional repressors"/>
    <property type="match status" value="1"/>
</dbReference>
<dbReference type="Pfam" id="PF04023">
    <property type="entry name" value="FeoA"/>
    <property type="match status" value="1"/>
</dbReference>
<reference evidence="3" key="1">
    <citation type="submission" date="2016-10" db="EMBL/GenBank/DDBJ databases">
        <authorList>
            <person name="de Groot N.N."/>
        </authorList>
    </citation>
    <scope>NUCLEOTIDE SEQUENCE</scope>
</reference>
<evidence type="ECO:0000313" key="3">
    <source>
        <dbReference type="EMBL" id="SFV57403.1"/>
    </source>
</evidence>
<feature type="domain" description="Ferrous iron transporter FeoA-like" evidence="2">
    <location>
        <begin position="1"/>
        <end position="71"/>
    </location>
</feature>
<dbReference type="GO" id="GO:0046914">
    <property type="term" value="F:transition metal ion binding"/>
    <property type="evidence" value="ECO:0007669"/>
    <property type="project" value="InterPro"/>
</dbReference>
<protein>
    <submittedName>
        <fullName evidence="3">Ferrous iron transport protein A, putative</fullName>
    </submittedName>
</protein>
<dbReference type="AlphaFoldDB" id="A0A1W1BV64"/>
<keyword evidence="1" id="KW-0408">Iron</keyword>